<dbReference type="NCBIfam" id="TIGR00654">
    <property type="entry name" value="PhzF_family"/>
    <property type="match status" value="1"/>
</dbReference>
<dbReference type="Pfam" id="PF02567">
    <property type="entry name" value="PhzC-PhzF"/>
    <property type="match status" value="1"/>
</dbReference>
<dbReference type="PATRIC" id="fig|438.15.peg.1879"/>
<dbReference type="PANTHER" id="PTHR13774">
    <property type="entry name" value="PHENAZINE BIOSYNTHESIS PROTEIN"/>
    <property type="match status" value="1"/>
</dbReference>
<comment type="caution">
    <text evidence="2">The sequence shown here is derived from an EMBL/GenBank/DDBJ whole genome shotgun (WGS) entry which is preliminary data.</text>
</comment>
<accession>A0A1A0DDQ2</accession>
<dbReference type="GO" id="GO:0102943">
    <property type="term" value="F:trans-2,3-dihydro-3-hydroxy-anthranilate isomerase activity"/>
    <property type="evidence" value="ECO:0007669"/>
    <property type="project" value="UniProtKB-EC"/>
</dbReference>
<dbReference type="AlphaFoldDB" id="A0A1A0DDQ2"/>
<dbReference type="PIRSF" id="PIRSF016184">
    <property type="entry name" value="PhzC_PhzF"/>
    <property type="match status" value="1"/>
</dbReference>
<comment type="similarity">
    <text evidence="1">Belongs to the PhzF family.</text>
</comment>
<evidence type="ECO:0000256" key="1">
    <source>
        <dbReference type="ARBA" id="ARBA00008270"/>
    </source>
</evidence>
<dbReference type="RefSeq" id="WP_003630915.1">
    <property type="nucleotide sequence ID" value="NZ_LYUD01000099.1"/>
</dbReference>
<dbReference type="Gene3D" id="3.10.310.10">
    <property type="entry name" value="Diaminopimelate Epimerase, Chain A, domain 1"/>
    <property type="match status" value="2"/>
</dbReference>
<reference evidence="2 3" key="1">
    <citation type="submission" date="2016-05" db="EMBL/GenBank/DDBJ databases">
        <title>Genome sequencing of Acetobacter pasteurianus strain SRCM100623.</title>
        <authorList>
            <person name="Song Y.R."/>
        </authorList>
    </citation>
    <scope>NUCLEOTIDE SEQUENCE [LARGE SCALE GENOMIC DNA]</scope>
    <source>
        <strain evidence="2 3">SRCM100623</strain>
    </source>
</reference>
<evidence type="ECO:0000313" key="3">
    <source>
        <dbReference type="Proteomes" id="UP000093796"/>
    </source>
</evidence>
<protein>
    <submittedName>
        <fullName evidence="2">Trans-2,3-dihydro-3-hydroxyanthranilate isomerase</fullName>
        <ecNumber evidence="2">5.3.3.17</ecNumber>
    </submittedName>
</protein>
<keyword evidence="2" id="KW-0413">Isomerase</keyword>
<proteinExistence type="inferred from homology"/>
<gene>
    <name evidence="2" type="primary">phzF</name>
    <name evidence="2" type="ORF">SRCM100623_01686</name>
</gene>
<dbReference type="GO" id="GO:0005737">
    <property type="term" value="C:cytoplasm"/>
    <property type="evidence" value="ECO:0007669"/>
    <property type="project" value="TreeGrafter"/>
</dbReference>
<evidence type="ECO:0000313" key="2">
    <source>
        <dbReference type="EMBL" id="OAZ73140.1"/>
    </source>
</evidence>
<dbReference type="SUPFAM" id="SSF54506">
    <property type="entry name" value="Diaminopimelate epimerase-like"/>
    <property type="match status" value="1"/>
</dbReference>
<dbReference type="InterPro" id="IPR003719">
    <property type="entry name" value="Phenazine_PhzF-like"/>
</dbReference>
<dbReference type="Proteomes" id="UP000093796">
    <property type="component" value="Unassembled WGS sequence"/>
</dbReference>
<dbReference type="EC" id="5.3.3.17" evidence="2"/>
<sequence>MKRAYKVVDVFTKTPLLGNPVAVVLDADGLDTKTMQAIASWTNLSETTFLLPPTNPQADYRLRIFTPKHELPFAGHPTLGSAHAALEAGRAVPRNGVLVQECGVGLVELAVEGDGANRTLSFAVPPAKLTPLNPAQIERLEGILGATVERKITPMIVDMGVVWIVAQLSSAPKVLALRPDFGRSAAFEHSLGATGITVFGPHETDDAQIEVRSFACSQGVQEDPVCGSGNASVAVFRQKLGLLPKGRSDYTATQGHCLGRAGRIAVHIHAGDGQITIGGQCVTAVGGVLKT</sequence>
<organism evidence="2 3">
    <name type="scientific">Acetobacter pasteurianus</name>
    <name type="common">Acetobacter turbidans</name>
    <dbReference type="NCBI Taxonomy" id="438"/>
    <lineage>
        <taxon>Bacteria</taxon>
        <taxon>Pseudomonadati</taxon>
        <taxon>Pseudomonadota</taxon>
        <taxon>Alphaproteobacteria</taxon>
        <taxon>Acetobacterales</taxon>
        <taxon>Acetobacteraceae</taxon>
        <taxon>Acetobacter</taxon>
    </lineage>
</organism>
<dbReference type="OrthoDB" id="9788221at2"/>
<name>A0A1A0DDQ2_ACEPA</name>
<dbReference type="PANTHER" id="PTHR13774:SF32">
    <property type="entry name" value="ANTISENSE-ENHANCING SEQUENCE 1"/>
    <property type="match status" value="1"/>
</dbReference>
<dbReference type="EMBL" id="LYUD01000099">
    <property type="protein sequence ID" value="OAZ73140.1"/>
    <property type="molecule type" value="Genomic_DNA"/>
</dbReference>